<dbReference type="EMBL" id="CP079216">
    <property type="protein sequence ID" value="QXT63093.1"/>
    <property type="molecule type" value="Genomic_DNA"/>
</dbReference>
<evidence type="ECO:0000313" key="4">
    <source>
        <dbReference type="EMBL" id="QXT63093.1"/>
    </source>
</evidence>
<dbReference type="InterPro" id="IPR052515">
    <property type="entry name" value="Gfo/Idh/MocA_Oxidoreductase"/>
</dbReference>
<dbReference type="PANTHER" id="PTHR43249:SF1">
    <property type="entry name" value="D-GLUCOSIDE 3-DEHYDROGENASE"/>
    <property type="match status" value="1"/>
</dbReference>
<feature type="domain" description="Gfo/Idh/MocA-like oxidoreductase N-terminal" evidence="2">
    <location>
        <begin position="5"/>
        <end position="127"/>
    </location>
</feature>
<dbReference type="Pfam" id="PF02894">
    <property type="entry name" value="GFO_IDH_MocA_C"/>
    <property type="match status" value="1"/>
</dbReference>
<dbReference type="Proteomes" id="UP000824504">
    <property type="component" value="Chromosome"/>
</dbReference>
<evidence type="ECO:0000259" key="3">
    <source>
        <dbReference type="Pfam" id="PF02894"/>
    </source>
</evidence>
<evidence type="ECO:0000313" key="5">
    <source>
        <dbReference type="Proteomes" id="UP000824504"/>
    </source>
</evidence>
<evidence type="ECO:0000256" key="1">
    <source>
        <dbReference type="ARBA" id="ARBA00010928"/>
    </source>
</evidence>
<reference evidence="4 5" key="1">
    <citation type="submission" date="2021-07" db="EMBL/GenBank/DDBJ databases">
        <title>complete genome sequencing of Tessaracoccus sp.J1M15.</title>
        <authorList>
            <person name="Bae J.-W."/>
            <person name="Kim D.-y."/>
        </authorList>
    </citation>
    <scope>NUCLEOTIDE SEQUENCE [LARGE SCALE GENOMIC DNA]</scope>
    <source>
        <strain evidence="4 5">J1M15</strain>
    </source>
</reference>
<dbReference type="RefSeq" id="WP_219082646.1">
    <property type="nucleotide sequence ID" value="NZ_CP079216.1"/>
</dbReference>
<proteinExistence type="inferred from homology"/>
<accession>A0ABX8SLR1</accession>
<gene>
    <name evidence="4" type="ORF">KDB89_00960</name>
</gene>
<protein>
    <submittedName>
        <fullName evidence="4">Gfo/Idh/MocA family oxidoreductase</fullName>
    </submittedName>
</protein>
<sequence>MTKHRIGIVGLGFIGTQKHLVGLAQHPDKAEIVGFCDIDEDRAKDAQAKYGSADSYVTTDYHQLLADESIDIVHVCTWNNTHCEITVAALEAGKHVLCEKPMAITGEEARRMVAAAEKSGKTLSVGYQYRFRNESQYIRKLIDEGRLGEIYAGAAHAVRRRGVPIWGVFTDKEKQGGGPLIDLGGHAIDLALWYMGNYEVESVTGVVNYKLGDKPEGNAAGPWNPETYTVEDSAFGFVRFTNGASLQVRASWALNVPESRESCVELFGTDGGIDVVQKGSDQLVTLNSVQGGMLVNTQPEQGAAYFGLGGESQSGFSYMGGLEAGQWLDAITNGTEPLVTAEQACVVSEILDAIYTSAKTGRPVYFNQPAGLDEDLDGEAAAIAAQNYQPA</sequence>
<dbReference type="PANTHER" id="PTHR43249">
    <property type="entry name" value="UDP-N-ACETYL-2-AMINO-2-DEOXY-D-GLUCURONATE OXIDASE"/>
    <property type="match status" value="1"/>
</dbReference>
<organism evidence="4 5">
    <name type="scientific">Tessaracoccus palaemonis</name>
    <dbReference type="NCBI Taxonomy" id="2829499"/>
    <lineage>
        <taxon>Bacteria</taxon>
        <taxon>Bacillati</taxon>
        <taxon>Actinomycetota</taxon>
        <taxon>Actinomycetes</taxon>
        <taxon>Propionibacteriales</taxon>
        <taxon>Propionibacteriaceae</taxon>
        <taxon>Tessaracoccus</taxon>
    </lineage>
</organism>
<dbReference type="InterPro" id="IPR000683">
    <property type="entry name" value="Gfo/Idh/MocA-like_OxRdtase_N"/>
</dbReference>
<dbReference type="Pfam" id="PF01408">
    <property type="entry name" value="GFO_IDH_MocA"/>
    <property type="match status" value="1"/>
</dbReference>
<dbReference type="InterPro" id="IPR004104">
    <property type="entry name" value="Gfo/Idh/MocA-like_OxRdtase_C"/>
</dbReference>
<feature type="domain" description="Gfo/Idh/MocA-like oxidoreductase C-terminal" evidence="3">
    <location>
        <begin position="139"/>
        <end position="364"/>
    </location>
</feature>
<evidence type="ECO:0000259" key="2">
    <source>
        <dbReference type="Pfam" id="PF01408"/>
    </source>
</evidence>
<keyword evidence="5" id="KW-1185">Reference proteome</keyword>
<comment type="similarity">
    <text evidence="1">Belongs to the Gfo/Idh/MocA family.</text>
</comment>
<name>A0ABX8SLR1_9ACTN</name>